<dbReference type="PANTHER" id="PTHR43004:SF19">
    <property type="entry name" value="BINDING MONOOXYGENASE, PUTATIVE (JCVI)-RELATED"/>
    <property type="match status" value="1"/>
</dbReference>
<evidence type="ECO:0000313" key="5">
    <source>
        <dbReference type="EMBL" id="SFQ74936.1"/>
    </source>
</evidence>
<gene>
    <name evidence="5" type="ORF">SAMN02745910_03174</name>
</gene>
<dbReference type="InterPro" id="IPR002938">
    <property type="entry name" value="FAD-bd"/>
</dbReference>
<reference evidence="5 6" key="1">
    <citation type="submission" date="2016-10" db="EMBL/GenBank/DDBJ databases">
        <authorList>
            <person name="Varghese N."/>
            <person name="Submissions S."/>
        </authorList>
    </citation>
    <scope>NUCLEOTIDE SEQUENCE [LARGE SCALE GENOMIC DNA]</scope>
    <source>
        <strain evidence="5 6">DSM 13796</strain>
    </source>
</reference>
<dbReference type="EMBL" id="FOXX01000008">
    <property type="protein sequence ID" value="SFQ74936.1"/>
    <property type="molecule type" value="Genomic_DNA"/>
</dbReference>
<protein>
    <submittedName>
        <fullName evidence="5">2-polyprenyl-6-methoxyphenol hydroxylase</fullName>
    </submittedName>
</protein>
<organism evidence="5 6">
    <name type="scientific">Priestia endophytica DSM 13796</name>
    <dbReference type="NCBI Taxonomy" id="1121089"/>
    <lineage>
        <taxon>Bacteria</taxon>
        <taxon>Bacillati</taxon>
        <taxon>Bacillota</taxon>
        <taxon>Bacilli</taxon>
        <taxon>Bacillales</taxon>
        <taxon>Bacillaceae</taxon>
        <taxon>Priestia</taxon>
    </lineage>
</organism>
<comment type="cofactor">
    <cofactor evidence="1">
        <name>FAD</name>
        <dbReference type="ChEBI" id="CHEBI:57692"/>
    </cofactor>
</comment>
<accession>A0A1I6B1Z0</accession>
<evidence type="ECO:0000313" key="6">
    <source>
        <dbReference type="Proteomes" id="UP000182762"/>
    </source>
</evidence>
<dbReference type="Gene3D" id="3.50.50.60">
    <property type="entry name" value="FAD/NAD(P)-binding domain"/>
    <property type="match status" value="1"/>
</dbReference>
<dbReference type="InterPro" id="IPR036188">
    <property type="entry name" value="FAD/NAD-bd_sf"/>
</dbReference>
<evidence type="ECO:0000256" key="1">
    <source>
        <dbReference type="ARBA" id="ARBA00001974"/>
    </source>
</evidence>
<dbReference type="GeneID" id="93711788"/>
<dbReference type="RefSeq" id="WP_061805672.1">
    <property type="nucleotide sequence ID" value="NZ_FOXX01000008.1"/>
</dbReference>
<dbReference type="Pfam" id="PF01494">
    <property type="entry name" value="FAD_binding_3"/>
    <property type="match status" value="1"/>
</dbReference>
<comment type="caution">
    <text evidence="5">The sequence shown here is derived from an EMBL/GenBank/DDBJ whole genome shotgun (WGS) entry which is preliminary data.</text>
</comment>
<evidence type="ECO:0000256" key="3">
    <source>
        <dbReference type="ARBA" id="ARBA00022827"/>
    </source>
</evidence>
<evidence type="ECO:0000256" key="2">
    <source>
        <dbReference type="ARBA" id="ARBA00022630"/>
    </source>
</evidence>
<dbReference type="Gene3D" id="3.40.30.120">
    <property type="match status" value="1"/>
</dbReference>
<keyword evidence="2" id="KW-0285">Flavoprotein</keyword>
<dbReference type="PANTHER" id="PTHR43004">
    <property type="entry name" value="TRK SYSTEM POTASSIUM UPTAKE PROTEIN"/>
    <property type="match status" value="1"/>
</dbReference>
<proteinExistence type="predicted"/>
<dbReference type="PRINTS" id="PR00420">
    <property type="entry name" value="RNGMNOXGNASE"/>
</dbReference>
<keyword evidence="6" id="KW-1185">Reference proteome</keyword>
<dbReference type="InterPro" id="IPR050641">
    <property type="entry name" value="RIFMO-like"/>
</dbReference>
<feature type="domain" description="FAD-binding" evidence="4">
    <location>
        <begin position="6"/>
        <end position="368"/>
    </location>
</feature>
<sequence>MTHKHTPVLIVGGGLSGLTSALFLARHNIDYLLIEKHTSTAIHPKAGGITFRTMELFRQLGLESAIRTASKPLEHIRGRIAVETLQNIDLAELKKVESVQKATDEKIAKRIEKISPSKAASCYQTEIEPILLQAIEQRKGHIRFNTELIEYQQDDLGVTATIRDRETGTEEIIQSDYLVAADGAKSSIRKHANIPTTGRGVIGGHYMNIHFRANLSHFLKGSQFGFYQILNPEAFGALITVNNCDEWIYHVAYDPSKGQCPEDFSEDECYKIIKKAIGVSNLDIAILSILPWAAVEKTATCFWDKRVFLVGDAAHLMPPTGGFGSNTGIQDAHNLAWKLAAVIRKQAHPRLLQTYHDERHHVVKETTKYASDLLFRAMNKGVSNLNNMDHLAITVGYKYSSGAIIEEKLNTHRMDRLELEGQPGTRAPHMWLKYQDKYITTLDLIGENFVLLTGEDNRCWRTAAEDVASHLGIFINVYGIGSESDLVECEGNWEAVYNVSSQGAVLIRPDGFVAWRTKERILNPNVILKQVMTTILGQESETI</sequence>
<dbReference type="Proteomes" id="UP000182762">
    <property type="component" value="Unassembled WGS sequence"/>
</dbReference>
<dbReference type="SUPFAM" id="SSF51905">
    <property type="entry name" value="FAD/NAD(P)-binding domain"/>
    <property type="match status" value="1"/>
</dbReference>
<keyword evidence="3" id="KW-0274">FAD</keyword>
<evidence type="ECO:0000259" key="4">
    <source>
        <dbReference type="Pfam" id="PF01494"/>
    </source>
</evidence>
<name>A0A1I6B1Z0_9BACI</name>
<dbReference type="Pfam" id="PF21274">
    <property type="entry name" value="Rng_hyd_C"/>
    <property type="match status" value="1"/>
</dbReference>
<dbReference type="Gene3D" id="3.30.9.10">
    <property type="entry name" value="D-Amino Acid Oxidase, subunit A, domain 2"/>
    <property type="match status" value="1"/>
</dbReference>